<dbReference type="PANTHER" id="PTHR12631">
    <property type="entry name" value="ALPHA-L-IDURONIDASE"/>
    <property type="match status" value="1"/>
</dbReference>
<dbReference type="InterPro" id="IPR017853">
    <property type="entry name" value="GH"/>
</dbReference>
<dbReference type="AlphaFoldDB" id="A0AAU7ATW5"/>
<proteinExistence type="predicted"/>
<dbReference type="EMBL" id="CP114014">
    <property type="protein sequence ID" value="XAY04917.1"/>
    <property type="molecule type" value="Genomic_DNA"/>
</dbReference>
<gene>
    <name evidence="1" type="ORF">DSM112329_01755</name>
</gene>
<dbReference type="KEGG" id="parq:DSM112329_01755"/>
<reference evidence="1" key="1">
    <citation type="submission" date="2022-12" db="EMBL/GenBank/DDBJ databases">
        <title>Paraconexibacter alkalitolerans sp. nov. and Baekduia alba sp. nov., isolated from soil and emended description of the genera Paraconexibacter (Chun et al., 2020) and Baekduia (An et al., 2020).</title>
        <authorList>
            <person name="Vieira S."/>
            <person name="Huber K.J."/>
            <person name="Geppert A."/>
            <person name="Wolf J."/>
            <person name="Neumann-Schaal M."/>
            <person name="Muesken M."/>
            <person name="Overmann J."/>
        </authorList>
    </citation>
    <scope>NUCLEOTIDE SEQUENCE</scope>
    <source>
        <strain evidence="1">AEG42_29</strain>
    </source>
</reference>
<dbReference type="Gene3D" id="3.20.20.80">
    <property type="entry name" value="Glycosidases"/>
    <property type="match status" value="1"/>
</dbReference>
<dbReference type="SUPFAM" id="SSF51445">
    <property type="entry name" value="(Trans)glycosidases"/>
    <property type="match status" value="1"/>
</dbReference>
<name>A0AAU7ATW5_9ACTN</name>
<organism evidence="1">
    <name type="scientific">Paraconexibacter sp. AEG42_29</name>
    <dbReference type="NCBI Taxonomy" id="2997339"/>
    <lineage>
        <taxon>Bacteria</taxon>
        <taxon>Bacillati</taxon>
        <taxon>Actinomycetota</taxon>
        <taxon>Thermoleophilia</taxon>
        <taxon>Solirubrobacterales</taxon>
        <taxon>Paraconexibacteraceae</taxon>
        <taxon>Paraconexibacter</taxon>
    </lineage>
</organism>
<accession>A0AAU7ATW5</accession>
<dbReference type="GO" id="GO:0004553">
    <property type="term" value="F:hydrolase activity, hydrolyzing O-glycosyl compounds"/>
    <property type="evidence" value="ECO:0007669"/>
    <property type="project" value="TreeGrafter"/>
</dbReference>
<dbReference type="InterPro" id="IPR051923">
    <property type="entry name" value="Glycosyl_Hydrolase_39"/>
</dbReference>
<evidence type="ECO:0000313" key="1">
    <source>
        <dbReference type="EMBL" id="XAY04917.1"/>
    </source>
</evidence>
<protein>
    <recommendedName>
        <fullName evidence="2">Cellulase (Glycosyl hydrolase family 5)</fullName>
    </recommendedName>
</protein>
<evidence type="ECO:0008006" key="2">
    <source>
        <dbReference type="Google" id="ProtNLM"/>
    </source>
</evidence>
<sequence length="452" mass="48979">MPGGSLAAVRHASRTTRRITARPRLLSAIAATALAVGTAAGCGGTERDRAAPSGPSKRVVAIVQDDAELLHRSPQRIAATLDDLRGLGVDWVRVTAGWSVIAPDPTADRRPAGFDAADPGAYPDGAWDALDRLQRLTRRRGLRIAIDIAFWAPRWAVARPNADREQRNERSGIDPGEFAAFAQAVARRYPDAAAFTIWNEPNHTAFLLPQWQQDPAGNWTAASPQNYRDMLRASVPKVKAAAPDAVVLIGATSSLGTAQGTDARERMSPLTFARRLACVDDALRPDPRQPGCAGFTPLPGDGWSHHPYAVDVPPSARDPRPETVRLGDLDRLTTLLHALHAAGRTTTDLPVYLTEFGYQTSPPDPTQEVSLADQAAWVAEAEQVARSHPEVRATAQFLVRDLPERPGDDLRTRWRDYQSGLRFEDGRPKPAYLTYAVALAIARAQEAIAAAP</sequence>
<dbReference type="PANTHER" id="PTHR12631:SF10">
    <property type="entry name" value="BETA-XYLOSIDASE-LIKE PROTEIN-RELATED"/>
    <property type="match status" value="1"/>
</dbReference>